<dbReference type="InterPro" id="IPR018656">
    <property type="entry name" value="DUF2087"/>
</dbReference>
<name>A0ABU0HDI8_9HYPH</name>
<dbReference type="Pfam" id="PF20066">
    <property type="entry name" value="Glyoxalase_8"/>
    <property type="match status" value="1"/>
</dbReference>
<sequence length="189" mass="21360">MTRIPVPFAVDDISTFAKTLRKQFEARDAPPSHVELLNMLARSVGHRNFQQLRARAKIEPTDPAPPSPEPQADLARVERVLRHFDGEGRLLRWPSRRSHQEFALWALWSRFPASVSLDDAAVKAFLATRHAFGDHALLRRELVDAGLVIRTADGRDYRRVERRPPPDALALIARIATRSEAVSAEHQPS</sequence>
<feature type="domain" description="DUF2087" evidence="1">
    <location>
        <begin position="89"/>
        <end position="159"/>
    </location>
</feature>
<dbReference type="EMBL" id="JAUSVO010000008">
    <property type="protein sequence ID" value="MDQ0440392.1"/>
    <property type="molecule type" value="Genomic_DNA"/>
</dbReference>
<dbReference type="Proteomes" id="UP001241603">
    <property type="component" value="Unassembled WGS sequence"/>
</dbReference>
<evidence type="ECO:0000259" key="1">
    <source>
        <dbReference type="Pfam" id="PF09860"/>
    </source>
</evidence>
<gene>
    <name evidence="3" type="ORF">QO014_004807</name>
</gene>
<evidence type="ECO:0000313" key="4">
    <source>
        <dbReference type="Proteomes" id="UP001241603"/>
    </source>
</evidence>
<keyword evidence="4" id="KW-1185">Reference proteome</keyword>
<comment type="caution">
    <text evidence="3">The sequence shown here is derived from an EMBL/GenBank/DDBJ whole genome shotgun (WGS) entry which is preliminary data.</text>
</comment>
<evidence type="ECO:0000313" key="3">
    <source>
        <dbReference type="EMBL" id="MDQ0440392.1"/>
    </source>
</evidence>
<dbReference type="InterPro" id="IPR045517">
    <property type="entry name" value="Glyoxalase_8"/>
</dbReference>
<dbReference type="Pfam" id="PF09860">
    <property type="entry name" value="DUF2087"/>
    <property type="match status" value="1"/>
</dbReference>
<reference evidence="3 4" key="1">
    <citation type="submission" date="2023-07" db="EMBL/GenBank/DDBJ databases">
        <title>Genomic Encyclopedia of Type Strains, Phase IV (KMG-IV): sequencing the most valuable type-strain genomes for metagenomic binning, comparative biology and taxonomic classification.</title>
        <authorList>
            <person name="Goeker M."/>
        </authorList>
    </citation>
    <scope>NUCLEOTIDE SEQUENCE [LARGE SCALE GENOMIC DNA]</scope>
    <source>
        <strain evidence="3 4">B6-8</strain>
    </source>
</reference>
<proteinExistence type="predicted"/>
<accession>A0ABU0HDI8</accession>
<feature type="domain" description="Glyoxalase-related protein" evidence="2">
    <location>
        <begin position="10"/>
        <end position="61"/>
    </location>
</feature>
<evidence type="ECO:0000259" key="2">
    <source>
        <dbReference type="Pfam" id="PF20066"/>
    </source>
</evidence>
<protein>
    <recommendedName>
        <fullName evidence="5">DUF2087 domain-containing protein</fullName>
    </recommendedName>
</protein>
<organism evidence="3 4">
    <name type="scientific">Kaistia dalseonensis</name>
    <dbReference type="NCBI Taxonomy" id="410840"/>
    <lineage>
        <taxon>Bacteria</taxon>
        <taxon>Pseudomonadati</taxon>
        <taxon>Pseudomonadota</taxon>
        <taxon>Alphaproteobacteria</taxon>
        <taxon>Hyphomicrobiales</taxon>
        <taxon>Kaistiaceae</taxon>
        <taxon>Kaistia</taxon>
    </lineage>
</organism>
<evidence type="ECO:0008006" key="5">
    <source>
        <dbReference type="Google" id="ProtNLM"/>
    </source>
</evidence>
<dbReference type="RefSeq" id="WP_266351273.1">
    <property type="nucleotide sequence ID" value="NZ_JAPKNG010000008.1"/>
</dbReference>